<dbReference type="Pfam" id="PF01249">
    <property type="entry name" value="Ribosomal_S21e"/>
    <property type="match status" value="1"/>
</dbReference>
<dbReference type="Gene3D" id="3.30.1230.20">
    <property type="match status" value="1"/>
</dbReference>
<keyword evidence="5 11" id="KW-0689">Ribosomal protein</keyword>
<protein>
    <recommendedName>
        <fullName evidence="7">Small ribosomal subunit protein eS21</fullName>
    </recommendedName>
    <alternativeName>
        <fullName evidence="8">40S ribosomal protein S21</fullName>
    </alternativeName>
</protein>
<dbReference type="GO" id="GO:0006412">
    <property type="term" value="P:translation"/>
    <property type="evidence" value="ECO:0007669"/>
    <property type="project" value="InterPro"/>
</dbReference>
<reference evidence="12" key="1">
    <citation type="journal article" date="2013" name="Nat. Genet.">
        <title>The draft genomes of soft-shell turtle and green sea turtle yield insights into the development and evolution of the turtle-specific body plan.</title>
        <authorList>
            <person name="Wang Z."/>
            <person name="Pascual-Anaya J."/>
            <person name="Zadissa A."/>
            <person name="Li W."/>
            <person name="Niimura Y."/>
            <person name="Huang Z."/>
            <person name="Li C."/>
            <person name="White S."/>
            <person name="Xiong Z."/>
            <person name="Fang D."/>
            <person name="Wang B."/>
            <person name="Ming Y."/>
            <person name="Chen Y."/>
            <person name="Zheng Y."/>
            <person name="Kuraku S."/>
            <person name="Pignatelli M."/>
            <person name="Herrero J."/>
            <person name="Beal K."/>
            <person name="Nozawa M."/>
            <person name="Li Q."/>
            <person name="Wang J."/>
            <person name="Zhang H."/>
            <person name="Yu L."/>
            <person name="Shigenobu S."/>
            <person name="Wang J."/>
            <person name="Liu J."/>
            <person name="Flicek P."/>
            <person name="Searle S."/>
            <person name="Wang J."/>
            <person name="Kuratani S."/>
            <person name="Yin Y."/>
            <person name="Aken B."/>
            <person name="Zhang G."/>
            <person name="Irie N."/>
        </authorList>
    </citation>
    <scope>NUCLEOTIDE SEQUENCE [LARGE SCALE GENOMIC DNA]</scope>
</reference>
<comment type="similarity">
    <text evidence="3">Belongs to the eukaryotic ribosomal protein eS21 family.</text>
</comment>
<dbReference type="AlphaFoldDB" id="M7BP49"/>
<evidence type="ECO:0000256" key="4">
    <source>
        <dbReference type="ARBA" id="ARBA00011542"/>
    </source>
</evidence>
<evidence type="ECO:0000256" key="7">
    <source>
        <dbReference type="ARBA" id="ARBA00035150"/>
    </source>
</evidence>
<dbReference type="GO" id="GO:0003735">
    <property type="term" value="F:structural constituent of ribosome"/>
    <property type="evidence" value="ECO:0007669"/>
    <property type="project" value="InterPro"/>
</dbReference>
<comment type="subunit">
    <text evidence="4">Component of the 40S small ribosomal subunit.</text>
</comment>
<dbReference type="InterPro" id="IPR038579">
    <property type="entry name" value="Ribosomal_eS21_sf"/>
</dbReference>
<evidence type="ECO:0000256" key="1">
    <source>
        <dbReference type="ARBA" id="ARBA00004427"/>
    </source>
</evidence>
<comment type="function">
    <text evidence="9">Component of the small ribosomal subunit. The ribosome is a large ribonucleoprotein complex responsible for the synthesis of proteins in the cell.</text>
</comment>
<dbReference type="GO" id="GO:0005791">
    <property type="term" value="C:rough endoplasmic reticulum"/>
    <property type="evidence" value="ECO:0007669"/>
    <property type="project" value="UniProtKB-SubCell"/>
</dbReference>
<sequence>MQNDAGEFVDLYVPRKCSASNRIIGVKDQASVQINISEVDQVTGRANGQFERISGRDPEDTNWNQELEIEQETLLDDGQPDLHPILGDSLEPDTDLSDTRGRDSPQGRCFSCLQMETATEDTSTSVLCLPCSLLHCPCLAMPLDPQEDTPTCRPSHAGVEKFGLHPPETGLTNQCRFTGGPVKNKMYEATLGKYFTAVYSTTIQRLFISLQIVHQHAAVFLVLYRYVR</sequence>
<evidence type="ECO:0000256" key="2">
    <source>
        <dbReference type="ARBA" id="ARBA00004514"/>
    </source>
</evidence>
<dbReference type="InterPro" id="IPR018279">
    <property type="entry name" value="Ribosomal_eS21_CS"/>
</dbReference>
<accession>M7BP49</accession>
<dbReference type="InterPro" id="IPR001931">
    <property type="entry name" value="Ribosomal_eS21"/>
</dbReference>
<dbReference type="PANTHER" id="PTHR10442">
    <property type="entry name" value="40S RIBOSOMAL PROTEIN S21"/>
    <property type="match status" value="1"/>
</dbReference>
<dbReference type="Proteomes" id="UP000031443">
    <property type="component" value="Unassembled WGS sequence"/>
</dbReference>
<evidence type="ECO:0000313" key="11">
    <source>
        <dbReference type="EMBL" id="EMP29952.1"/>
    </source>
</evidence>
<dbReference type="GO" id="GO:0005840">
    <property type="term" value="C:ribosome"/>
    <property type="evidence" value="ECO:0007669"/>
    <property type="project" value="UniProtKB-KW"/>
</dbReference>
<evidence type="ECO:0000256" key="10">
    <source>
        <dbReference type="SAM" id="MobiDB-lite"/>
    </source>
</evidence>
<comment type="subcellular location">
    <subcellularLocation>
        <location evidence="2">Cytoplasm</location>
        <location evidence="2">Cytosol</location>
    </subcellularLocation>
    <subcellularLocation>
        <location evidence="1">Rough endoplasmic reticulum</location>
    </subcellularLocation>
</comment>
<proteinExistence type="inferred from homology"/>
<keyword evidence="6" id="KW-0687">Ribonucleoprotein</keyword>
<evidence type="ECO:0000256" key="8">
    <source>
        <dbReference type="ARBA" id="ARBA00035451"/>
    </source>
</evidence>
<dbReference type="GO" id="GO:1990904">
    <property type="term" value="C:ribonucleoprotein complex"/>
    <property type="evidence" value="ECO:0007669"/>
    <property type="project" value="UniProtKB-KW"/>
</dbReference>
<evidence type="ECO:0000256" key="9">
    <source>
        <dbReference type="ARBA" id="ARBA00045746"/>
    </source>
</evidence>
<dbReference type="GO" id="GO:0005829">
    <property type="term" value="C:cytosol"/>
    <property type="evidence" value="ECO:0007669"/>
    <property type="project" value="UniProtKB-SubCell"/>
</dbReference>
<organism evidence="11 12">
    <name type="scientific">Chelonia mydas</name>
    <name type="common">Green sea-turtle</name>
    <name type="synonym">Chelonia agassizi</name>
    <dbReference type="NCBI Taxonomy" id="8469"/>
    <lineage>
        <taxon>Eukaryota</taxon>
        <taxon>Metazoa</taxon>
        <taxon>Chordata</taxon>
        <taxon>Craniata</taxon>
        <taxon>Vertebrata</taxon>
        <taxon>Euteleostomi</taxon>
        <taxon>Archelosauria</taxon>
        <taxon>Testudinata</taxon>
        <taxon>Testudines</taxon>
        <taxon>Cryptodira</taxon>
        <taxon>Durocryptodira</taxon>
        <taxon>Americhelydia</taxon>
        <taxon>Chelonioidea</taxon>
        <taxon>Cheloniidae</taxon>
        <taxon>Chelonia</taxon>
    </lineage>
</organism>
<keyword evidence="12" id="KW-1185">Reference proteome</keyword>
<feature type="region of interest" description="Disordered" evidence="10">
    <location>
        <begin position="74"/>
        <end position="104"/>
    </location>
</feature>
<dbReference type="STRING" id="8469.M7BP49"/>
<gene>
    <name evidence="11" type="ORF">UY3_12944</name>
</gene>
<name>M7BP49_CHEMY</name>
<evidence type="ECO:0000313" key="12">
    <source>
        <dbReference type="Proteomes" id="UP000031443"/>
    </source>
</evidence>
<dbReference type="EMBL" id="KB553125">
    <property type="protein sequence ID" value="EMP29952.1"/>
    <property type="molecule type" value="Genomic_DNA"/>
</dbReference>
<evidence type="ECO:0000256" key="3">
    <source>
        <dbReference type="ARBA" id="ARBA00010228"/>
    </source>
</evidence>
<evidence type="ECO:0000256" key="6">
    <source>
        <dbReference type="ARBA" id="ARBA00023274"/>
    </source>
</evidence>
<dbReference type="PROSITE" id="PS00996">
    <property type="entry name" value="RIBOSOMAL_S21E"/>
    <property type="match status" value="1"/>
</dbReference>
<evidence type="ECO:0000256" key="5">
    <source>
        <dbReference type="ARBA" id="ARBA00022980"/>
    </source>
</evidence>